<comment type="caution">
    <text evidence="3">The sequence shown here is derived from an EMBL/GenBank/DDBJ whole genome shotgun (WGS) entry which is preliminary data.</text>
</comment>
<evidence type="ECO:0000313" key="3">
    <source>
        <dbReference type="EMBL" id="OGY99734.1"/>
    </source>
</evidence>
<protein>
    <recommendedName>
        <fullName evidence="2">PNPLA domain-containing protein</fullName>
    </recommendedName>
</protein>
<evidence type="ECO:0000313" key="4">
    <source>
        <dbReference type="Proteomes" id="UP000178880"/>
    </source>
</evidence>
<dbReference type="Gene3D" id="3.40.1090.10">
    <property type="entry name" value="Cytosolic phospholipase A2 catalytic domain"/>
    <property type="match status" value="1"/>
</dbReference>
<feature type="domain" description="PNPLA" evidence="2">
    <location>
        <begin position="24"/>
        <end position="227"/>
    </location>
</feature>
<accession>A0A1G2CEC9</accession>
<dbReference type="InterPro" id="IPR002641">
    <property type="entry name" value="PNPLA_dom"/>
</dbReference>
<dbReference type="AlphaFoldDB" id="A0A1G2CEC9"/>
<keyword evidence="1" id="KW-0443">Lipid metabolism</keyword>
<name>A0A1G2CEC9_9BACT</name>
<dbReference type="EMBL" id="MHLA01000013">
    <property type="protein sequence ID" value="OGY99734.1"/>
    <property type="molecule type" value="Genomic_DNA"/>
</dbReference>
<dbReference type="Proteomes" id="UP000178880">
    <property type="component" value="Unassembled WGS sequence"/>
</dbReference>
<reference evidence="3 4" key="1">
    <citation type="journal article" date="2016" name="Nat. Commun.">
        <title>Thousands of microbial genomes shed light on interconnected biogeochemical processes in an aquifer system.</title>
        <authorList>
            <person name="Anantharaman K."/>
            <person name="Brown C.T."/>
            <person name="Hug L.A."/>
            <person name="Sharon I."/>
            <person name="Castelle C.J."/>
            <person name="Probst A.J."/>
            <person name="Thomas B.C."/>
            <person name="Singh A."/>
            <person name="Wilkins M.J."/>
            <person name="Karaoz U."/>
            <person name="Brodie E.L."/>
            <person name="Williams K.H."/>
            <person name="Hubbard S.S."/>
            <person name="Banfield J.F."/>
        </authorList>
    </citation>
    <scope>NUCLEOTIDE SEQUENCE [LARGE SCALE GENOMIC DNA]</scope>
</reference>
<evidence type="ECO:0000259" key="2">
    <source>
        <dbReference type="Pfam" id="PF01734"/>
    </source>
</evidence>
<proteinExistence type="predicted"/>
<dbReference type="SUPFAM" id="SSF52151">
    <property type="entry name" value="FabD/lysophospholipase-like"/>
    <property type="match status" value="1"/>
</dbReference>
<gene>
    <name evidence="3" type="ORF">A2945_01910</name>
</gene>
<dbReference type="Pfam" id="PF01734">
    <property type="entry name" value="Patatin"/>
    <property type="match status" value="1"/>
</dbReference>
<organism evidence="3 4">
    <name type="scientific">Candidatus Liptonbacteria bacterium RIFCSPLOWO2_01_FULL_52_25</name>
    <dbReference type="NCBI Taxonomy" id="1798650"/>
    <lineage>
        <taxon>Bacteria</taxon>
        <taxon>Candidatus Liptoniibacteriota</taxon>
    </lineage>
</organism>
<dbReference type="InterPro" id="IPR016035">
    <property type="entry name" value="Acyl_Trfase/lysoPLipase"/>
</dbReference>
<dbReference type="GO" id="GO:0006629">
    <property type="term" value="P:lipid metabolic process"/>
    <property type="evidence" value="ECO:0007669"/>
    <property type="project" value="UniProtKB-KW"/>
</dbReference>
<evidence type="ECO:0000256" key="1">
    <source>
        <dbReference type="ARBA" id="ARBA00023098"/>
    </source>
</evidence>
<sequence>MAEMVDVPGTGKRIGLVCPPNFMRSVMTLGGLTWCFDNGIRPVMITGASGGACVALSVAEWNAPVMAHACETWMNLRPTSISKARTWDKVFLLAAACGALSHLIPNKKNSSLLRVALAGLSLGLPAAAFYKMLEQSSLFSSDPLGKLFEKNLCPERVCGPDSVPLAMVAAERNTGKRIIHTNFLPGDRERPELLIPFCLMSATIPIIFDPRNFFGHPMTDGARARQDPMAIDFIEQHTNPDTIVVFLFYELPRGSDQMTILSSLDQDNELVVRDKLMTTLDHLPPTIKEKVVIVMADTPPRKIGLHHFTRHDLESLYETGYRTMEKYRARIFE</sequence>